<dbReference type="InterPro" id="IPR036855">
    <property type="entry name" value="Znf_CCCH_sf"/>
</dbReference>
<dbReference type="STRING" id="35128.B8CE94"/>
<evidence type="ECO:0000256" key="3">
    <source>
        <dbReference type="ARBA" id="ARBA00022448"/>
    </source>
</evidence>
<evidence type="ECO:0000313" key="18">
    <source>
        <dbReference type="Proteomes" id="UP000001449"/>
    </source>
</evidence>
<dbReference type="Gene3D" id="1.25.40.510">
    <property type="entry name" value="GLE1-like"/>
    <property type="match status" value="1"/>
</dbReference>
<feature type="compositionally biased region" description="Polar residues" evidence="15">
    <location>
        <begin position="265"/>
        <end position="280"/>
    </location>
</feature>
<dbReference type="PANTHER" id="PTHR12960:SF0">
    <property type="entry name" value="MRNA EXPORT FACTOR GLE1"/>
    <property type="match status" value="1"/>
</dbReference>
<protein>
    <recommendedName>
        <fullName evidence="12">mRNA export factor GLE1</fullName>
    </recommendedName>
    <alternativeName>
        <fullName evidence="13">Nucleoporin GLE1</fullName>
    </alternativeName>
</protein>
<feature type="compositionally biased region" description="Low complexity" evidence="15">
    <location>
        <begin position="997"/>
        <end position="1015"/>
    </location>
</feature>
<feature type="compositionally biased region" description="Gly residues" evidence="15">
    <location>
        <begin position="737"/>
        <end position="747"/>
    </location>
</feature>
<keyword evidence="18" id="KW-1185">Reference proteome</keyword>
<evidence type="ECO:0000256" key="5">
    <source>
        <dbReference type="ARBA" id="ARBA00022771"/>
    </source>
</evidence>
<dbReference type="GO" id="GO:0008270">
    <property type="term" value="F:zinc ion binding"/>
    <property type="evidence" value="ECO:0007669"/>
    <property type="project" value="UniProtKB-KW"/>
</dbReference>
<feature type="domain" description="C3H1-type" evidence="16">
    <location>
        <begin position="903"/>
        <end position="930"/>
    </location>
</feature>
<feature type="compositionally biased region" description="Low complexity" evidence="15">
    <location>
        <begin position="748"/>
        <end position="774"/>
    </location>
</feature>
<feature type="compositionally biased region" description="Low complexity" evidence="15">
    <location>
        <begin position="828"/>
        <end position="839"/>
    </location>
</feature>
<evidence type="ECO:0000256" key="8">
    <source>
        <dbReference type="ARBA" id="ARBA00022927"/>
    </source>
</evidence>
<dbReference type="Proteomes" id="UP000001449">
    <property type="component" value="Chromosome 17"/>
</dbReference>
<evidence type="ECO:0000256" key="4">
    <source>
        <dbReference type="ARBA" id="ARBA00022723"/>
    </source>
</evidence>
<dbReference type="SMART" id="SM00356">
    <property type="entry name" value="ZnF_C3H1"/>
    <property type="match status" value="1"/>
</dbReference>
<organism evidence="17 18">
    <name type="scientific">Thalassiosira pseudonana</name>
    <name type="common">Marine diatom</name>
    <name type="synonym">Cyclotella nana</name>
    <dbReference type="NCBI Taxonomy" id="35128"/>
    <lineage>
        <taxon>Eukaryota</taxon>
        <taxon>Sar</taxon>
        <taxon>Stramenopiles</taxon>
        <taxon>Ochrophyta</taxon>
        <taxon>Bacillariophyta</taxon>
        <taxon>Coscinodiscophyceae</taxon>
        <taxon>Thalassiosirophycidae</taxon>
        <taxon>Thalassiosirales</taxon>
        <taxon>Thalassiosiraceae</taxon>
        <taxon>Thalassiosira</taxon>
    </lineage>
</organism>
<dbReference type="GeneID" id="7442133"/>
<dbReference type="InterPro" id="IPR038506">
    <property type="entry name" value="GLE1-like_sf"/>
</dbReference>
<keyword evidence="10" id="KW-0906">Nuclear pore complex</keyword>
<feature type="compositionally biased region" description="Polar residues" evidence="15">
    <location>
        <begin position="775"/>
        <end position="787"/>
    </location>
</feature>
<feature type="compositionally biased region" description="Polar residues" evidence="15">
    <location>
        <begin position="720"/>
        <end position="733"/>
    </location>
</feature>
<dbReference type="GO" id="GO:0016973">
    <property type="term" value="P:poly(A)+ mRNA export from nucleus"/>
    <property type="evidence" value="ECO:0000318"/>
    <property type="project" value="GO_Central"/>
</dbReference>
<reference evidence="17 18" key="2">
    <citation type="journal article" date="2008" name="Nature">
        <title>The Phaeodactylum genome reveals the evolutionary history of diatom genomes.</title>
        <authorList>
            <person name="Bowler C."/>
            <person name="Allen A.E."/>
            <person name="Badger J.H."/>
            <person name="Grimwood J."/>
            <person name="Jabbari K."/>
            <person name="Kuo A."/>
            <person name="Maheswari U."/>
            <person name="Martens C."/>
            <person name="Maumus F."/>
            <person name="Otillar R.P."/>
            <person name="Rayko E."/>
            <person name="Salamov A."/>
            <person name="Vandepoele K."/>
            <person name="Beszteri B."/>
            <person name="Gruber A."/>
            <person name="Heijde M."/>
            <person name="Katinka M."/>
            <person name="Mock T."/>
            <person name="Valentin K."/>
            <person name="Verret F."/>
            <person name="Berges J.A."/>
            <person name="Brownlee C."/>
            <person name="Cadoret J.P."/>
            <person name="Chiovitti A."/>
            <person name="Choi C.J."/>
            <person name="Coesel S."/>
            <person name="De Martino A."/>
            <person name="Detter J.C."/>
            <person name="Durkin C."/>
            <person name="Falciatore A."/>
            <person name="Fournet J."/>
            <person name="Haruta M."/>
            <person name="Huysman M.J."/>
            <person name="Jenkins B.D."/>
            <person name="Jiroutova K."/>
            <person name="Jorgensen R.E."/>
            <person name="Joubert Y."/>
            <person name="Kaplan A."/>
            <person name="Kroger N."/>
            <person name="Kroth P.G."/>
            <person name="La Roche J."/>
            <person name="Lindquist E."/>
            <person name="Lommer M."/>
            <person name="Martin-Jezequel V."/>
            <person name="Lopez P.J."/>
            <person name="Lucas S."/>
            <person name="Mangogna M."/>
            <person name="McGinnis K."/>
            <person name="Medlin L.K."/>
            <person name="Montsant A."/>
            <person name="Oudot-Le Secq M.P."/>
            <person name="Napoli C."/>
            <person name="Obornik M."/>
            <person name="Parker M.S."/>
            <person name="Petit J.L."/>
            <person name="Porcel B.M."/>
            <person name="Poulsen N."/>
            <person name="Robison M."/>
            <person name="Rychlewski L."/>
            <person name="Rynearson T.A."/>
            <person name="Schmutz J."/>
            <person name="Shapiro H."/>
            <person name="Siaut M."/>
            <person name="Stanley M."/>
            <person name="Sussman M.R."/>
            <person name="Taylor A.R."/>
            <person name="Vardi A."/>
            <person name="von Dassow P."/>
            <person name="Vyverman W."/>
            <person name="Willis A."/>
            <person name="Wyrwicz L.S."/>
            <person name="Rokhsar D.S."/>
            <person name="Weissenbach J."/>
            <person name="Armbrust E.V."/>
            <person name="Green B.R."/>
            <person name="Van de Peer Y."/>
            <person name="Grigoriev I.V."/>
        </authorList>
    </citation>
    <scope>NUCLEOTIDE SEQUENCE [LARGE SCALE GENOMIC DNA]</scope>
    <source>
        <strain evidence="17 18">CCMP1335</strain>
    </source>
</reference>
<comment type="similarity">
    <text evidence="2">Belongs to the GLE1 family.</text>
</comment>
<keyword evidence="5 14" id="KW-0863">Zinc-finger</keyword>
<feature type="compositionally biased region" description="Low complexity" evidence="15">
    <location>
        <begin position="851"/>
        <end position="874"/>
    </location>
</feature>
<dbReference type="PROSITE" id="PS50103">
    <property type="entry name" value="ZF_C3H1"/>
    <property type="match status" value="1"/>
</dbReference>
<dbReference type="GO" id="GO:0000822">
    <property type="term" value="F:inositol hexakisphosphate binding"/>
    <property type="evidence" value="ECO:0000318"/>
    <property type="project" value="GO_Central"/>
</dbReference>
<feature type="region of interest" description="Disordered" evidence="15">
    <location>
        <begin position="351"/>
        <end position="384"/>
    </location>
</feature>
<evidence type="ECO:0000256" key="2">
    <source>
        <dbReference type="ARBA" id="ARBA00011056"/>
    </source>
</evidence>
<keyword evidence="11" id="KW-0539">Nucleus</keyword>
<feature type="compositionally biased region" description="Low complexity" evidence="15">
    <location>
        <begin position="16"/>
        <end position="28"/>
    </location>
</feature>
<keyword evidence="3" id="KW-0813">Transport</keyword>
<dbReference type="HOGENOM" id="CLU_310468_0_0_1"/>
<dbReference type="GO" id="GO:0031369">
    <property type="term" value="F:translation initiation factor binding"/>
    <property type="evidence" value="ECO:0000318"/>
    <property type="project" value="GO_Central"/>
</dbReference>
<feature type="region of interest" description="Disordered" evidence="15">
    <location>
        <begin position="220"/>
        <end position="280"/>
    </location>
</feature>
<dbReference type="SUPFAM" id="SSF90229">
    <property type="entry name" value="CCCH zinc finger"/>
    <property type="match status" value="1"/>
</dbReference>
<feature type="zinc finger region" description="C3H1-type" evidence="14">
    <location>
        <begin position="903"/>
        <end position="930"/>
    </location>
</feature>
<evidence type="ECO:0000256" key="9">
    <source>
        <dbReference type="ARBA" id="ARBA00023010"/>
    </source>
</evidence>
<keyword evidence="8" id="KW-0653">Protein transport</keyword>
<feature type="region of interest" description="Disordered" evidence="15">
    <location>
        <begin position="928"/>
        <end position="1015"/>
    </location>
</feature>
<dbReference type="AlphaFoldDB" id="B8CE94"/>
<dbReference type="InterPro" id="IPR012476">
    <property type="entry name" value="GLE1"/>
</dbReference>
<dbReference type="InterPro" id="IPR041367">
    <property type="entry name" value="Znf-CCCH_4"/>
</dbReference>
<keyword evidence="4 14" id="KW-0479">Metal-binding</keyword>
<dbReference type="EMBL" id="CM000651">
    <property type="protein sequence ID" value="EED88231.1"/>
    <property type="molecule type" value="Genomic_DNA"/>
</dbReference>
<evidence type="ECO:0000256" key="6">
    <source>
        <dbReference type="ARBA" id="ARBA00022816"/>
    </source>
</evidence>
<keyword evidence="9" id="KW-0811">Translocation</keyword>
<sequence length="1015" mass="106577">MARFSLSPPASSIHRQPQSSSPSTSTTPDFKWRYPPQDNFSTRLPVSTNDDGDTSSDDDESTTPTVDYSDSSSTSSEEEEPPHPLGFESRYGTTRFGPSLSSCYARTGRGPPRDIFNVEDEGAWNALVSIDQFKRGGVSASSGVQSFPPIGGYFNQRGSGVSTKVLLDGAMVYARSRDEEKEMQELLLGMDRIAHLVEVASALNQHAAANDDVAASSTLSPFTVKSPSYPSQPAPVGTPSFVSHPPTSTSKLLQLAQACEHHQTHTLPSQMSRLEQESNQSYKDSCHGLLMLLNADASVVAKAESSIAKRLEEREQEEEELRLQRIKREEELERQRQREEQLELERREKAEIQSKEEELKQQQRAEQFRKAEEEAELEAKSKNAHVDRASSLISNLDTVRTSLSEFDKSKTVGKRRLQFKKVVNGKINTLSHEDRKIMEVAGVVVDAIGNAEREDAESVSAGGEGVMGMGKKYLLDLLASNLIVRVQADGFNGTRGDGFPLAAMFASVSTHCDELGPLLEAHLYTVCPTAIPTLSMTTAEGDENALMESLGMIKDKSGEFESFDKFLHRTEGLISIMADIMSSLPSSHTLLGGHLGAITWLERFMDILPASPTSPLPLLTAPVLVAFLTGAGHMLANKFPTQFQPIFEIIKNDIMDRLDDSPVGVPSATRLKKVIEGGWNGLKKDLPPGAVASLYDGTEGSGTVELVLPSASAGVGGGATQSTGFGQPQQANASPFAGGGGSMGGSGTSNNPFSSTSSTNTSFASFGASSSSASQIQASNPFGQQPVSSAPSPFGGGFAPSSSQSSNPFGVAPANTASPFGAPPAAPTPFGQQPAPSSFGGSGSGTGIGIFGKQQSAPAPSPFGQQPAASAPSPFGGGSSSEGGFGNQASSFGGNQSSGNSRKDSRPPCKFFASGKCRNGASCRFSHEGQAQNYSGGNTDASFGSTFGGGSNNGGSFAISNPSPFSTNSGGAFGSSNSSSFGSSNPFGGGNSGGFGSSPFSSNTSNNNPFGAPRR</sequence>
<feature type="compositionally biased region" description="Low complexity" evidence="15">
    <location>
        <begin position="887"/>
        <end position="900"/>
    </location>
</feature>
<feature type="compositionally biased region" description="Gly residues" evidence="15">
    <location>
        <begin position="987"/>
        <end position="996"/>
    </location>
</feature>
<feature type="compositionally biased region" description="Acidic residues" evidence="15">
    <location>
        <begin position="50"/>
        <end position="61"/>
    </location>
</feature>
<feature type="compositionally biased region" description="Polar residues" evidence="15">
    <location>
        <begin position="929"/>
        <end position="941"/>
    </location>
</feature>
<feature type="compositionally biased region" description="Low complexity" evidence="15">
    <location>
        <begin position="62"/>
        <end position="75"/>
    </location>
</feature>
<dbReference type="GO" id="GO:0005737">
    <property type="term" value="C:cytoplasm"/>
    <property type="evidence" value="ECO:0000318"/>
    <property type="project" value="GO_Central"/>
</dbReference>
<evidence type="ECO:0000256" key="1">
    <source>
        <dbReference type="ARBA" id="ARBA00004567"/>
    </source>
</evidence>
<evidence type="ECO:0000256" key="10">
    <source>
        <dbReference type="ARBA" id="ARBA00023132"/>
    </source>
</evidence>
<evidence type="ECO:0000259" key="16">
    <source>
        <dbReference type="PROSITE" id="PS50103"/>
    </source>
</evidence>
<feature type="compositionally biased region" description="Gly residues" evidence="15">
    <location>
        <begin position="840"/>
        <end position="850"/>
    </location>
</feature>
<dbReference type="InterPro" id="IPR000571">
    <property type="entry name" value="Znf_CCCH"/>
</dbReference>
<gene>
    <name evidence="17" type="ORF">THAPSDRAFT_25284</name>
</gene>
<dbReference type="PaxDb" id="35128-Thaps25284"/>
<dbReference type="RefSeq" id="XP_002294397.1">
    <property type="nucleotide sequence ID" value="XM_002294361.1"/>
</dbReference>
<proteinExistence type="inferred from homology"/>
<dbReference type="GO" id="GO:0005543">
    <property type="term" value="F:phospholipid binding"/>
    <property type="evidence" value="ECO:0000318"/>
    <property type="project" value="GO_Central"/>
</dbReference>
<evidence type="ECO:0000256" key="15">
    <source>
        <dbReference type="SAM" id="MobiDB-lite"/>
    </source>
</evidence>
<reference evidence="17 18" key="1">
    <citation type="journal article" date="2004" name="Science">
        <title>The genome of the diatom Thalassiosira pseudonana: ecology, evolution, and metabolism.</title>
        <authorList>
            <person name="Armbrust E.V."/>
            <person name="Berges J.A."/>
            <person name="Bowler C."/>
            <person name="Green B.R."/>
            <person name="Martinez D."/>
            <person name="Putnam N.H."/>
            <person name="Zhou S."/>
            <person name="Allen A.E."/>
            <person name="Apt K.E."/>
            <person name="Bechner M."/>
            <person name="Brzezinski M.A."/>
            <person name="Chaal B.K."/>
            <person name="Chiovitti A."/>
            <person name="Davis A.K."/>
            <person name="Demarest M.S."/>
            <person name="Detter J.C."/>
            <person name="Glavina T."/>
            <person name="Goodstein D."/>
            <person name="Hadi M.Z."/>
            <person name="Hellsten U."/>
            <person name="Hildebrand M."/>
            <person name="Jenkins B.D."/>
            <person name="Jurka J."/>
            <person name="Kapitonov V.V."/>
            <person name="Kroger N."/>
            <person name="Lau W.W."/>
            <person name="Lane T.W."/>
            <person name="Larimer F.W."/>
            <person name="Lippmeier J.C."/>
            <person name="Lucas S."/>
            <person name="Medina M."/>
            <person name="Montsant A."/>
            <person name="Obornik M."/>
            <person name="Parker M.S."/>
            <person name="Palenik B."/>
            <person name="Pazour G.J."/>
            <person name="Richardson P.M."/>
            <person name="Rynearson T.A."/>
            <person name="Saito M.A."/>
            <person name="Schwartz D.C."/>
            <person name="Thamatrakoln K."/>
            <person name="Valentin K."/>
            <person name="Vardi A."/>
            <person name="Wilkerson F.P."/>
            <person name="Rokhsar D.S."/>
        </authorList>
    </citation>
    <scope>NUCLEOTIDE SEQUENCE [LARGE SCALE GENOMIC DNA]</scope>
    <source>
        <strain evidence="17 18">CCMP1335</strain>
    </source>
</reference>
<feature type="compositionally biased region" description="Gly residues" evidence="15">
    <location>
        <begin position="875"/>
        <end position="886"/>
    </location>
</feature>
<evidence type="ECO:0000256" key="11">
    <source>
        <dbReference type="ARBA" id="ARBA00023242"/>
    </source>
</evidence>
<dbReference type="eggNOG" id="ENOG502RRBG">
    <property type="taxonomic scope" value="Eukaryota"/>
</dbReference>
<keyword evidence="7 14" id="KW-0862">Zinc</keyword>
<dbReference type="PANTHER" id="PTHR12960">
    <property type="entry name" value="GLE-1-RELATED"/>
    <property type="match status" value="1"/>
</dbReference>
<keyword evidence="6" id="KW-0509">mRNA transport</keyword>
<evidence type="ECO:0000256" key="7">
    <source>
        <dbReference type="ARBA" id="ARBA00022833"/>
    </source>
</evidence>
<name>B8CE94_THAPS</name>
<accession>B8CE94</accession>
<dbReference type="GO" id="GO:0015031">
    <property type="term" value="P:protein transport"/>
    <property type="evidence" value="ECO:0007669"/>
    <property type="project" value="UniProtKB-KW"/>
</dbReference>
<dbReference type="OMA" id="VCPTAIP"/>
<dbReference type="KEGG" id="tps:THAPSDRAFT_25284"/>
<evidence type="ECO:0000256" key="14">
    <source>
        <dbReference type="PROSITE-ProRule" id="PRU00723"/>
    </source>
</evidence>
<dbReference type="Pfam" id="PF18044">
    <property type="entry name" value="zf-CCCH_4"/>
    <property type="match status" value="1"/>
</dbReference>
<evidence type="ECO:0000256" key="13">
    <source>
        <dbReference type="ARBA" id="ARBA00029983"/>
    </source>
</evidence>
<dbReference type="InParanoid" id="B8CE94"/>
<evidence type="ECO:0000256" key="12">
    <source>
        <dbReference type="ARBA" id="ARBA00026227"/>
    </source>
</evidence>
<feature type="compositionally biased region" description="Low complexity" evidence="15">
    <location>
        <begin position="788"/>
        <end position="820"/>
    </location>
</feature>
<comment type="subcellular location">
    <subcellularLocation>
        <location evidence="1">Nucleus</location>
        <location evidence="1">Nuclear pore complex</location>
    </subcellularLocation>
</comment>
<evidence type="ECO:0000313" key="17">
    <source>
        <dbReference type="EMBL" id="EED88231.1"/>
    </source>
</evidence>
<dbReference type="Pfam" id="PF07817">
    <property type="entry name" value="GLE1"/>
    <property type="match status" value="1"/>
</dbReference>
<dbReference type="Gene3D" id="4.10.1000.10">
    <property type="entry name" value="Zinc finger, CCCH-type"/>
    <property type="match status" value="1"/>
</dbReference>
<dbReference type="GO" id="GO:0044614">
    <property type="term" value="C:nuclear pore cytoplasmic filaments"/>
    <property type="evidence" value="ECO:0000318"/>
    <property type="project" value="GO_Central"/>
</dbReference>
<feature type="compositionally biased region" description="Low complexity" evidence="15">
    <location>
        <begin position="954"/>
        <end position="986"/>
    </location>
</feature>
<feature type="region of interest" description="Disordered" evidence="15">
    <location>
        <begin position="1"/>
        <end position="92"/>
    </location>
</feature>
<feature type="region of interest" description="Disordered" evidence="15">
    <location>
        <begin position="717"/>
        <end position="911"/>
    </location>
</feature>
<feature type="compositionally biased region" description="Polar residues" evidence="15">
    <location>
        <begin position="220"/>
        <end position="231"/>
    </location>
</feature>